<comment type="caution">
    <text evidence="2">The sequence shown here is derived from an EMBL/GenBank/DDBJ whole genome shotgun (WGS) entry which is preliminary data.</text>
</comment>
<dbReference type="Proteomes" id="UP000265566">
    <property type="component" value="Chromosome 7"/>
</dbReference>
<sequence length="43" mass="5229">MVRQICSYLFTERRIEKRNDGHVFLRVGILLWSAFAYSRNILR</sequence>
<proteinExistence type="predicted"/>
<evidence type="ECO:0008006" key="4">
    <source>
        <dbReference type="Google" id="ProtNLM"/>
    </source>
</evidence>
<accession>A0A396HAI7</accession>
<keyword evidence="1" id="KW-0472">Membrane</keyword>
<evidence type="ECO:0000256" key="1">
    <source>
        <dbReference type="SAM" id="Phobius"/>
    </source>
</evidence>
<evidence type="ECO:0000313" key="3">
    <source>
        <dbReference type="Proteomes" id="UP000265566"/>
    </source>
</evidence>
<dbReference type="AlphaFoldDB" id="A0A396HAI7"/>
<keyword evidence="1" id="KW-1133">Transmembrane helix</keyword>
<name>A0A396HAI7_MEDTR</name>
<reference evidence="3" key="1">
    <citation type="journal article" date="2018" name="Nat. Plants">
        <title>Whole-genome landscape of Medicago truncatula symbiotic genes.</title>
        <authorList>
            <person name="Pecrix Y."/>
            <person name="Staton S.E."/>
            <person name="Sallet E."/>
            <person name="Lelandais-Briere C."/>
            <person name="Moreau S."/>
            <person name="Carrere S."/>
            <person name="Blein T."/>
            <person name="Jardinaud M.F."/>
            <person name="Latrasse D."/>
            <person name="Zouine M."/>
            <person name="Zahm M."/>
            <person name="Kreplak J."/>
            <person name="Mayjonade B."/>
            <person name="Satge C."/>
            <person name="Perez M."/>
            <person name="Cauet S."/>
            <person name="Marande W."/>
            <person name="Chantry-Darmon C."/>
            <person name="Lopez-Roques C."/>
            <person name="Bouchez O."/>
            <person name="Berard A."/>
            <person name="Debelle F."/>
            <person name="Munos S."/>
            <person name="Bendahmane A."/>
            <person name="Berges H."/>
            <person name="Niebel A."/>
            <person name="Buitink J."/>
            <person name="Frugier F."/>
            <person name="Benhamed M."/>
            <person name="Crespi M."/>
            <person name="Gouzy J."/>
            <person name="Gamas P."/>
        </authorList>
    </citation>
    <scope>NUCLEOTIDE SEQUENCE [LARGE SCALE GENOMIC DNA]</scope>
    <source>
        <strain evidence="3">cv. Jemalong A17</strain>
    </source>
</reference>
<dbReference type="Gramene" id="rna42940">
    <property type="protein sequence ID" value="RHN48245.1"/>
    <property type="gene ID" value="gene42940"/>
</dbReference>
<keyword evidence="1" id="KW-0812">Transmembrane</keyword>
<feature type="transmembrane region" description="Helical" evidence="1">
    <location>
        <begin position="23"/>
        <end position="42"/>
    </location>
</feature>
<organism evidence="2 3">
    <name type="scientific">Medicago truncatula</name>
    <name type="common">Barrel medic</name>
    <name type="synonym">Medicago tribuloides</name>
    <dbReference type="NCBI Taxonomy" id="3880"/>
    <lineage>
        <taxon>Eukaryota</taxon>
        <taxon>Viridiplantae</taxon>
        <taxon>Streptophyta</taxon>
        <taxon>Embryophyta</taxon>
        <taxon>Tracheophyta</taxon>
        <taxon>Spermatophyta</taxon>
        <taxon>Magnoliopsida</taxon>
        <taxon>eudicotyledons</taxon>
        <taxon>Gunneridae</taxon>
        <taxon>Pentapetalae</taxon>
        <taxon>rosids</taxon>
        <taxon>fabids</taxon>
        <taxon>Fabales</taxon>
        <taxon>Fabaceae</taxon>
        <taxon>Papilionoideae</taxon>
        <taxon>50 kb inversion clade</taxon>
        <taxon>NPAAA clade</taxon>
        <taxon>Hologalegina</taxon>
        <taxon>IRL clade</taxon>
        <taxon>Trifolieae</taxon>
        <taxon>Medicago</taxon>
    </lineage>
</organism>
<dbReference type="EMBL" id="PSQE01000007">
    <property type="protein sequence ID" value="RHN48245.1"/>
    <property type="molecule type" value="Genomic_DNA"/>
</dbReference>
<gene>
    <name evidence="2" type="ORF">MtrunA17_Chr7g0261711</name>
</gene>
<evidence type="ECO:0000313" key="2">
    <source>
        <dbReference type="EMBL" id="RHN48245.1"/>
    </source>
</evidence>
<protein>
    <recommendedName>
        <fullName evidence="4">Transmembrane protein</fullName>
    </recommendedName>
</protein>